<feature type="compositionally biased region" description="Acidic residues" evidence="1">
    <location>
        <begin position="65"/>
        <end position="83"/>
    </location>
</feature>
<evidence type="ECO:0000256" key="1">
    <source>
        <dbReference type="SAM" id="MobiDB-lite"/>
    </source>
</evidence>
<gene>
    <name evidence="2" type="ORF">B0H16DRAFT_1521466</name>
</gene>
<evidence type="ECO:0000313" key="2">
    <source>
        <dbReference type="EMBL" id="KAJ7767247.1"/>
    </source>
</evidence>
<feature type="compositionally biased region" description="Acidic residues" evidence="1">
    <location>
        <begin position="454"/>
        <end position="466"/>
    </location>
</feature>
<organism evidence="2 3">
    <name type="scientific">Mycena metata</name>
    <dbReference type="NCBI Taxonomy" id="1033252"/>
    <lineage>
        <taxon>Eukaryota</taxon>
        <taxon>Fungi</taxon>
        <taxon>Dikarya</taxon>
        <taxon>Basidiomycota</taxon>
        <taxon>Agaricomycotina</taxon>
        <taxon>Agaricomycetes</taxon>
        <taxon>Agaricomycetidae</taxon>
        <taxon>Agaricales</taxon>
        <taxon>Marasmiineae</taxon>
        <taxon>Mycenaceae</taxon>
        <taxon>Mycena</taxon>
    </lineage>
</organism>
<feature type="region of interest" description="Disordered" evidence="1">
    <location>
        <begin position="215"/>
        <end position="245"/>
    </location>
</feature>
<protein>
    <submittedName>
        <fullName evidence="2">Uncharacterized protein</fullName>
    </submittedName>
</protein>
<dbReference type="AlphaFoldDB" id="A0AAD7NMI7"/>
<feature type="region of interest" description="Disordered" evidence="1">
    <location>
        <begin position="672"/>
        <end position="716"/>
    </location>
</feature>
<dbReference type="Proteomes" id="UP001215598">
    <property type="component" value="Unassembled WGS sequence"/>
</dbReference>
<feature type="region of interest" description="Disordered" evidence="1">
    <location>
        <begin position="444"/>
        <end position="466"/>
    </location>
</feature>
<feature type="compositionally biased region" description="Polar residues" evidence="1">
    <location>
        <begin position="384"/>
        <end position="397"/>
    </location>
</feature>
<evidence type="ECO:0000313" key="3">
    <source>
        <dbReference type="Proteomes" id="UP001215598"/>
    </source>
</evidence>
<feature type="compositionally biased region" description="Low complexity" evidence="1">
    <location>
        <begin position="1"/>
        <end position="18"/>
    </location>
</feature>
<feature type="compositionally biased region" description="Polar residues" evidence="1">
    <location>
        <begin position="672"/>
        <end position="685"/>
    </location>
</feature>
<comment type="caution">
    <text evidence="2">The sequence shown here is derived from an EMBL/GenBank/DDBJ whole genome shotgun (WGS) entry which is preliminary data.</text>
</comment>
<feature type="region of interest" description="Disordered" evidence="1">
    <location>
        <begin position="267"/>
        <end position="413"/>
    </location>
</feature>
<dbReference type="EMBL" id="JARKIB010000022">
    <property type="protein sequence ID" value="KAJ7767247.1"/>
    <property type="molecule type" value="Genomic_DNA"/>
</dbReference>
<name>A0AAD7NMI7_9AGAR</name>
<reference evidence="2" key="1">
    <citation type="submission" date="2023-03" db="EMBL/GenBank/DDBJ databases">
        <title>Massive genome expansion in bonnet fungi (Mycena s.s.) driven by repeated elements and novel gene families across ecological guilds.</title>
        <authorList>
            <consortium name="Lawrence Berkeley National Laboratory"/>
            <person name="Harder C.B."/>
            <person name="Miyauchi S."/>
            <person name="Viragh M."/>
            <person name="Kuo A."/>
            <person name="Thoen E."/>
            <person name="Andreopoulos B."/>
            <person name="Lu D."/>
            <person name="Skrede I."/>
            <person name="Drula E."/>
            <person name="Henrissat B."/>
            <person name="Morin E."/>
            <person name="Kohler A."/>
            <person name="Barry K."/>
            <person name="LaButti K."/>
            <person name="Morin E."/>
            <person name="Salamov A."/>
            <person name="Lipzen A."/>
            <person name="Mereny Z."/>
            <person name="Hegedus B."/>
            <person name="Baldrian P."/>
            <person name="Stursova M."/>
            <person name="Weitz H."/>
            <person name="Taylor A."/>
            <person name="Grigoriev I.V."/>
            <person name="Nagy L.G."/>
            <person name="Martin F."/>
            <person name="Kauserud H."/>
        </authorList>
    </citation>
    <scope>NUCLEOTIDE SEQUENCE</scope>
    <source>
        <strain evidence="2">CBHHK182m</strain>
    </source>
</reference>
<keyword evidence="3" id="KW-1185">Reference proteome</keyword>
<feature type="region of interest" description="Disordered" evidence="1">
    <location>
        <begin position="1"/>
        <end position="171"/>
    </location>
</feature>
<sequence length="806" mass="88076">MPKTPKTPAKSKTKSTPNKTPPKKKESKPFIDDEAAADSDDGVLVDKPSMDSPSQRPDLDHPEDQGTEDEYEQDFINDGDPFADVDSYSLKYPSITPPPLPAKRRPAERHQSRSPYRSPSPFESRRSQTEDDVPSLPTASKNKFRGNRTAEGVSVIHSLSKKNKTSEVIELPDTSDEDLAAMDVGDTMYRKTTGVKASALPPSLLTRSAAALLESETKAPASSSRKVKAKREDPASETVEESPAVINGVMNAAMIAFVNGFLSDKRDATASTEAESSRPKPRPKYRVDHDKLALEFAMAESLKSPAKISTKPRYSPDWDPPAVGDLLEDVERDKKHTPPAVSPAKRKGKEKARALSPKPELEDVTSDEDPPPKKKKTAVVSKARSGTSGSGKKNVNIEQEDSPEPDVKPDNDLSSYLVRLGYPTVSANGLSDSSSPLTMAQFQRVSSGDSAVPVDDEADKDAGSTEEVDTVFLEDIEVYKAYFNPKAKCGVFDLRLQATSLRPTYVVLHPVPGGRRLVAAYDRNRNSLEDIDTSTGGHINWESWYNQNPRMLAGNSVGAIVFQEAAPNFVNISRISPLRLNTRISAGSSSTYRLHIDDRVAVCVSVICATESHLVAPKRIGVRSERMRKWVSGVMHDQEWERFESVTCLLFHEQTMYTQITDKAISFQTMISPDPRSAQNSSPAEQRSHRSIPSTMFSSSSPGKPAASREPPKYSSSMKTLLAHNDSVPVYDARRIVVDFNRDLGRLGDVLPLFPGEIPVGSYTVVGYTLSSYMAALSGTSDRVPHVGCNILWAIVCGTPAAGTRA</sequence>
<accession>A0AAD7NMI7</accession>
<feature type="compositionally biased region" description="Low complexity" evidence="1">
    <location>
        <begin position="691"/>
        <end position="701"/>
    </location>
</feature>
<feature type="compositionally biased region" description="Acidic residues" evidence="1">
    <location>
        <begin position="32"/>
        <end position="43"/>
    </location>
</feature>
<proteinExistence type="predicted"/>